<sequence>MLNPVNEINIVNEFQKMFTFCTLVTNEKEYLQMVESAQKVGFTGNDVEFIYFNNKNDNCFDGYSGVNHAIRNANGEYLIFCHQDLLFKYDGRADLELCLQELVQLDSNWALAGNAGRDGAGLAFVRITDPHGKDQKIGTFPHEVISLDENFIIINRKQNIACTTSLSGFHLYGVDLCQNAKLLGLKSYVIDFHLHHKSGGKVDENYESAKRNYIELQCGRKKSQFYSTSCSNFFVSNSRLLNYIFNKKFFLKLLRSWHKRKIHK</sequence>
<accession>N9NQQ5</accession>
<protein>
    <recommendedName>
        <fullName evidence="3">Acyl esterase</fullName>
    </recommendedName>
</protein>
<dbReference type="RefSeq" id="WP_005214424.1">
    <property type="nucleotide sequence ID" value="NZ_KB850088.1"/>
</dbReference>
<dbReference type="eggNOG" id="COG1216">
    <property type="taxonomic scope" value="Bacteria"/>
</dbReference>
<proteinExistence type="predicted"/>
<dbReference type="HOGENOM" id="CLU_1052222_0_0_6"/>
<evidence type="ECO:0000313" key="1">
    <source>
        <dbReference type="EMBL" id="ENX04270.1"/>
    </source>
</evidence>
<dbReference type="SUPFAM" id="SSF53448">
    <property type="entry name" value="Nucleotide-diphospho-sugar transferases"/>
    <property type="match status" value="1"/>
</dbReference>
<dbReference type="EMBL" id="APRP01000004">
    <property type="protein sequence ID" value="ENX04270.1"/>
    <property type="molecule type" value="Genomic_DNA"/>
</dbReference>
<reference evidence="1 2" key="1">
    <citation type="submission" date="2013-02" db="EMBL/GenBank/DDBJ databases">
        <title>The Genome Sequence of Acinetobacter sp. ANC 3862.</title>
        <authorList>
            <consortium name="The Broad Institute Genome Sequencing Platform"/>
            <consortium name="The Broad Institute Genome Sequencing Center for Infectious Disease"/>
            <person name="Cerqueira G."/>
            <person name="Feldgarden M."/>
            <person name="Courvalin P."/>
            <person name="Perichon B."/>
            <person name="Grillot-Courvalin C."/>
            <person name="Clermont D."/>
            <person name="Rocha E."/>
            <person name="Yoon E.-J."/>
            <person name="Nemec A."/>
            <person name="Walker B."/>
            <person name="Young S.K."/>
            <person name="Zeng Q."/>
            <person name="Gargeya S."/>
            <person name="Fitzgerald M."/>
            <person name="Haas B."/>
            <person name="Abouelleil A."/>
            <person name="Alvarado L."/>
            <person name="Arachchi H.M."/>
            <person name="Berlin A.M."/>
            <person name="Chapman S.B."/>
            <person name="Dewar J."/>
            <person name="Goldberg J."/>
            <person name="Griggs A."/>
            <person name="Gujja S."/>
            <person name="Hansen M."/>
            <person name="Howarth C."/>
            <person name="Imamovic A."/>
            <person name="Larimer J."/>
            <person name="McCowan C."/>
            <person name="Murphy C."/>
            <person name="Neiman D."/>
            <person name="Pearson M."/>
            <person name="Priest M."/>
            <person name="Roberts A."/>
            <person name="Saif S."/>
            <person name="Shea T."/>
            <person name="Sisk P."/>
            <person name="Sykes S."/>
            <person name="Wortman J."/>
            <person name="Nusbaum C."/>
            <person name="Birren B."/>
        </authorList>
    </citation>
    <scope>NUCLEOTIDE SEQUENCE [LARGE SCALE GENOMIC DNA]</scope>
    <source>
        <strain evidence="1 2">ANC 3862</strain>
    </source>
</reference>
<dbReference type="InterPro" id="IPR029044">
    <property type="entry name" value="Nucleotide-diphossugar_trans"/>
</dbReference>
<comment type="caution">
    <text evidence="1">The sequence shown here is derived from an EMBL/GenBank/DDBJ whole genome shotgun (WGS) entry which is preliminary data.</text>
</comment>
<dbReference type="Gene3D" id="3.90.550.10">
    <property type="entry name" value="Spore Coat Polysaccharide Biosynthesis Protein SpsA, Chain A"/>
    <property type="match status" value="1"/>
</dbReference>
<dbReference type="Proteomes" id="UP000013248">
    <property type="component" value="Unassembled WGS sequence"/>
</dbReference>
<evidence type="ECO:0008006" key="3">
    <source>
        <dbReference type="Google" id="ProtNLM"/>
    </source>
</evidence>
<gene>
    <name evidence="1" type="ORF">F900_00254</name>
</gene>
<name>N9NQQ5_9GAMM</name>
<dbReference type="PATRIC" id="fig|1217705.3.peg.239"/>
<evidence type="ECO:0000313" key="2">
    <source>
        <dbReference type="Proteomes" id="UP000013248"/>
    </source>
</evidence>
<dbReference type="AlphaFoldDB" id="N9NQQ5"/>
<organism evidence="1 2">
    <name type="scientific">Acinetobacter modestus</name>
    <dbReference type="NCBI Taxonomy" id="1776740"/>
    <lineage>
        <taxon>Bacteria</taxon>
        <taxon>Pseudomonadati</taxon>
        <taxon>Pseudomonadota</taxon>
        <taxon>Gammaproteobacteria</taxon>
        <taxon>Moraxellales</taxon>
        <taxon>Moraxellaceae</taxon>
        <taxon>Acinetobacter</taxon>
    </lineage>
</organism>
<dbReference type="STRING" id="1217705.F900_00254"/>
<dbReference type="CDD" id="cd00761">
    <property type="entry name" value="Glyco_tranf_GTA_type"/>
    <property type="match status" value="1"/>
</dbReference>